<organism evidence="2 3">
    <name type="scientific">Gottfriedia solisilvae</name>
    <dbReference type="NCBI Taxonomy" id="1516104"/>
    <lineage>
        <taxon>Bacteria</taxon>
        <taxon>Bacillati</taxon>
        <taxon>Bacillota</taxon>
        <taxon>Bacilli</taxon>
        <taxon>Bacillales</taxon>
        <taxon>Bacillaceae</taxon>
        <taxon>Gottfriedia</taxon>
    </lineage>
</organism>
<dbReference type="Gene3D" id="1.10.3760.10">
    <property type="entry name" value="PgpA-like"/>
    <property type="match status" value="1"/>
</dbReference>
<evidence type="ECO:0000313" key="2">
    <source>
        <dbReference type="EMBL" id="GGI15925.1"/>
    </source>
</evidence>
<evidence type="ECO:0000259" key="1">
    <source>
        <dbReference type="Pfam" id="PF04608"/>
    </source>
</evidence>
<evidence type="ECO:0000313" key="3">
    <source>
        <dbReference type="Proteomes" id="UP000626244"/>
    </source>
</evidence>
<dbReference type="RefSeq" id="WP_088000534.1">
    <property type="nucleotide sequence ID" value="NZ_BMHB01000002.1"/>
</dbReference>
<gene>
    <name evidence="2" type="ORF">GCM10007380_30400</name>
</gene>
<dbReference type="SUPFAM" id="SSF101307">
    <property type="entry name" value="YutG-like"/>
    <property type="match status" value="1"/>
</dbReference>
<name>A0A8J3AL95_9BACI</name>
<comment type="caution">
    <text evidence="2">The sequence shown here is derived from an EMBL/GenBank/DDBJ whole genome shotgun (WGS) entry which is preliminary data.</text>
</comment>
<keyword evidence="3" id="KW-1185">Reference proteome</keyword>
<accession>A0A8J3AL95</accession>
<dbReference type="InterPro" id="IPR026038">
    <property type="entry name" value="Put_PGPase"/>
</dbReference>
<sequence length="172" mass="19299">MEFLNHDLEKTALSLLEKRGVTLDDIADLVYFLQSKYHDDLSMEECLHNVKRVLTKREIQNAIITGIELDILGEQNKLQEPLLSIIKRDEGLYGIDEIIALSIVNVYGSIGFTNYGYIDKMKPGILERLNDKSTGMVHTFLDDIVGAIAAAASSRLAHRAAHKNSDERKGDK</sequence>
<dbReference type="GO" id="GO:0006629">
    <property type="term" value="P:lipid metabolic process"/>
    <property type="evidence" value="ECO:0007669"/>
    <property type="project" value="InterPro"/>
</dbReference>
<dbReference type="InterPro" id="IPR036681">
    <property type="entry name" value="PgpA-like_sf"/>
</dbReference>
<dbReference type="GO" id="GO:0008962">
    <property type="term" value="F:phosphatidylglycerophosphatase activity"/>
    <property type="evidence" value="ECO:0007669"/>
    <property type="project" value="InterPro"/>
</dbReference>
<dbReference type="CDD" id="cd06971">
    <property type="entry name" value="PgpA"/>
    <property type="match status" value="1"/>
</dbReference>
<reference evidence="3" key="1">
    <citation type="journal article" date="2019" name="Int. J. Syst. Evol. Microbiol.">
        <title>The Global Catalogue of Microorganisms (GCM) 10K type strain sequencing project: providing services to taxonomists for standard genome sequencing and annotation.</title>
        <authorList>
            <consortium name="The Broad Institute Genomics Platform"/>
            <consortium name="The Broad Institute Genome Sequencing Center for Infectious Disease"/>
            <person name="Wu L."/>
            <person name="Ma J."/>
        </authorList>
    </citation>
    <scope>NUCLEOTIDE SEQUENCE [LARGE SCALE GENOMIC DNA]</scope>
    <source>
        <strain evidence="3">CGMCC 1.14993</strain>
    </source>
</reference>
<feature type="domain" description="YutG/PgpA" evidence="1">
    <location>
        <begin position="22"/>
        <end position="158"/>
    </location>
</feature>
<dbReference type="PIRSF" id="PIRSF019587">
    <property type="entry name" value="PGPase"/>
    <property type="match status" value="1"/>
</dbReference>
<protein>
    <submittedName>
        <fullName evidence="2">Phosphatidylglycerophosphatase A</fullName>
    </submittedName>
</protein>
<dbReference type="Proteomes" id="UP000626244">
    <property type="component" value="Unassembled WGS sequence"/>
</dbReference>
<proteinExistence type="predicted"/>
<dbReference type="AlphaFoldDB" id="A0A8J3AL95"/>
<dbReference type="OrthoDB" id="9793244at2"/>
<dbReference type="Pfam" id="PF04608">
    <property type="entry name" value="PgpA"/>
    <property type="match status" value="1"/>
</dbReference>
<dbReference type="EMBL" id="BMHB01000002">
    <property type="protein sequence ID" value="GGI15925.1"/>
    <property type="molecule type" value="Genomic_DNA"/>
</dbReference>
<dbReference type="InterPro" id="IPR007686">
    <property type="entry name" value="YutG/PgpA"/>
</dbReference>